<evidence type="ECO:0000256" key="2">
    <source>
        <dbReference type="ARBA" id="ARBA00022679"/>
    </source>
</evidence>
<keyword evidence="1 5" id="KW-0489">Methyltransferase</keyword>
<dbReference type="SUPFAM" id="SSF53335">
    <property type="entry name" value="S-adenosyl-L-methionine-dependent methyltransferases"/>
    <property type="match status" value="1"/>
</dbReference>
<dbReference type="InterPro" id="IPR050320">
    <property type="entry name" value="N5-glutamine_MTase"/>
</dbReference>
<dbReference type="Pfam" id="PF05175">
    <property type="entry name" value="MTS"/>
    <property type="match status" value="1"/>
</dbReference>
<dbReference type="PANTHER" id="PTHR18895:SF74">
    <property type="entry name" value="MTRF1L RELEASE FACTOR GLUTAMINE METHYLTRANSFERASE"/>
    <property type="match status" value="1"/>
</dbReference>
<dbReference type="InterPro" id="IPR004556">
    <property type="entry name" value="HemK-like"/>
</dbReference>
<dbReference type="EC" id="2.1.1.297" evidence="5"/>
<dbReference type="InterPro" id="IPR019874">
    <property type="entry name" value="RF_methyltr_PrmC"/>
</dbReference>
<sequence>MVLAEGTRATARRVLCAAVRRLQEAGVPEPEASAEILLSELTGLRRGELYAGEFDLSRRQLERYAEWIAARERREPVQRILGYAYFRNLRLQLNEETLVPRPETESVVEAVLERVDRRGGSCRVLDLGTGSGAIAVSVAQERPRCRVYATDVSEAALRIARLNAAAAGVEVEFRRADLAAGLEDLVNGVDLLVSNPPYVPAGDIPRLMPEVRDWDPPRALDGGPDGLAFYRRIFSEAGRLLAPGAELVLEVGDGREGDVLRIGELYGYVARGVRTDLGSTPRAVLLSREV</sequence>
<name>A0A4R1BPJ6_9ACTN</name>
<dbReference type="AlphaFoldDB" id="A0A4R1BPJ6"/>
<dbReference type="InterPro" id="IPR040758">
    <property type="entry name" value="PrmC_N"/>
</dbReference>
<dbReference type="GO" id="GO:0102559">
    <property type="term" value="F:peptide chain release factor N(5)-glutamine methyltransferase activity"/>
    <property type="evidence" value="ECO:0007669"/>
    <property type="project" value="UniProtKB-EC"/>
</dbReference>
<evidence type="ECO:0000256" key="4">
    <source>
        <dbReference type="ARBA" id="ARBA00048391"/>
    </source>
</evidence>
<feature type="domain" description="Release factor glutamine methyltransferase N-terminal" evidence="7">
    <location>
        <begin position="17"/>
        <end position="82"/>
    </location>
</feature>
<evidence type="ECO:0000313" key="9">
    <source>
        <dbReference type="Proteomes" id="UP000295244"/>
    </source>
</evidence>
<proteinExistence type="inferred from homology"/>
<feature type="domain" description="Methyltransferase small" evidence="6">
    <location>
        <begin position="112"/>
        <end position="199"/>
    </location>
</feature>
<feature type="binding site" evidence="5">
    <location>
        <position position="195"/>
    </location>
    <ligand>
        <name>S-adenosyl-L-methionine</name>
        <dbReference type="ChEBI" id="CHEBI:59789"/>
    </ligand>
</feature>
<reference evidence="8 9" key="1">
    <citation type="submission" date="2019-03" db="EMBL/GenBank/DDBJ databases">
        <title>Whole genome sequence of a novel Rubrobacter taiwanensis strain, isolated from Yellowstone National Park.</title>
        <authorList>
            <person name="Freed S."/>
            <person name="Ramaley R.F."/>
            <person name="Kyndt J.A."/>
        </authorList>
    </citation>
    <scope>NUCLEOTIDE SEQUENCE [LARGE SCALE GENOMIC DNA]</scope>
    <source>
        <strain evidence="8 9">Yellowstone</strain>
    </source>
</reference>
<dbReference type="Proteomes" id="UP000295244">
    <property type="component" value="Unassembled WGS sequence"/>
</dbReference>
<dbReference type="InterPro" id="IPR002052">
    <property type="entry name" value="DNA_methylase_N6_adenine_CS"/>
</dbReference>
<keyword evidence="3 5" id="KW-0949">S-adenosyl-L-methionine</keyword>
<comment type="caution">
    <text evidence="8">The sequence shown here is derived from an EMBL/GenBank/DDBJ whole genome shotgun (WGS) entry which is preliminary data.</text>
</comment>
<comment type="similarity">
    <text evidence="5">Belongs to the protein N5-glutamine methyltransferase family. PrmC subfamily.</text>
</comment>
<gene>
    <name evidence="5 8" type="primary">prmC</name>
    <name evidence="8" type="ORF">E0L93_04455</name>
</gene>
<keyword evidence="2 5" id="KW-0808">Transferase</keyword>
<dbReference type="PANTHER" id="PTHR18895">
    <property type="entry name" value="HEMK METHYLTRANSFERASE"/>
    <property type="match status" value="1"/>
</dbReference>
<feature type="binding site" evidence="5">
    <location>
        <position position="151"/>
    </location>
    <ligand>
        <name>S-adenosyl-L-methionine</name>
        <dbReference type="ChEBI" id="CHEBI:59789"/>
    </ligand>
</feature>
<feature type="binding site" evidence="5">
    <location>
        <begin position="128"/>
        <end position="132"/>
    </location>
    <ligand>
        <name>S-adenosyl-L-methionine</name>
        <dbReference type="ChEBI" id="CHEBI:59789"/>
    </ligand>
</feature>
<dbReference type="PROSITE" id="PS00092">
    <property type="entry name" value="N6_MTASE"/>
    <property type="match status" value="1"/>
</dbReference>
<dbReference type="GO" id="GO:0003676">
    <property type="term" value="F:nucleic acid binding"/>
    <property type="evidence" value="ECO:0007669"/>
    <property type="project" value="InterPro"/>
</dbReference>
<dbReference type="EMBL" id="SKBU01000008">
    <property type="protein sequence ID" value="TCJ19408.1"/>
    <property type="molecule type" value="Genomic_DNA"/>
</dbReference>
<evidence type="ECO:0000256" key="1">
    <source>
        <dbReference type="ARBA" id="ARBA00022603"/>
    </source>
</evidence>
<dbReference type="InterPro" id="IPR029063">
    <property type="entry name" value="SAM-dependent_MTases_sf"/>
</dbReference>
<comment type="caution">
    <text evidence="5">Lacks conserved residue(s) required for the propagation of feature annotation.</text>
</comment>
<dbReference type="InterPro" id="IPR007848">
    <property type="entry name" value="Small_mtfrase_dom"/>
</dbReference>
<evidence type="ECO:0000256" key="3">
    <source>
        <dbReference type="ARBA" id="ARBA00022691"/>
    </source>
</evidence>
<dbReference type="OrthoDB" id="9800643at2"/>
<dbReference type="NCBIfam" id="TIGR00536">
    <property type="entry name" value="hemK_fam"/>
    <property type="match status" value="1"/>
</dbReference>
<dbReference type="Gene3D" id="3.40.50.150">
    <property type="entry name" value="Vaccinia Virus protein VP39"/>
    <property type="match status" value="1"/>
</dbReference>
<dbReference type="NCBIfam" id="TIGR03534">
    <property type="entry name" value="RF_mod_PrmC"/>
    <property type="match status" value="1"/>
</dbReference>
<dbReference type="GO" id="GO:0032259">
    <property type="term" value="P:methylation"/>
    <property type="evidence" value="ECO:0007669"/>
    <property type="project" value="UniProtKB-KW"/>
</dbReference>
<comment type="catalytic activity">
    <reaction evidence="4 5">
        <text>L-glutaminyl-[peptide chain release factor] + S-adenosyl-L-methionine = N(5)-methyl-L-glutaminyl-[peptide chain release factor] + S-adenosyl-L-homocysteine + H(+)</text>
        <dbReference type="Rhea" id="RHEA:42896"/>
        <dbReference type="Rhea" id="RHEA-COMP:10271"/>
        <dbReference type="Rhea" id="RHEA-COMP:10272"/>
        <dbReference type="ChEBI" id="CHEBI:15378"/>
        <dbReference type="ChEBI" id="CHEBI:30011"/>
        <dbReference type="ChEBI" id="CHEBI:57856"/>
        <dbReference type="ChEBI" id="CHEBI:59789"/>
        <dbReference type="ChEBI" id="CHEBI:61891"/>
        <dbReference type="EC" id="2.1.1.297"/>
    </reaction>
</comment>
<organism evidence="8 9">
    <name type="scientific">Rubrobacter taiwanensis</name>
    <dbReference type="NCBI Taxonomy" id="185139"/>
    <lineage>
        <taxon>Bacteria</taxon>
        <taxon>Bacillati</taxon>
        <taxon>Actinomycetota</taxon>
        <taxon>Rubrobacteria</taxon>
        <taxon>Rubrobacterales</taxon>
        <taxon>Rubrobacteraceae</taxon>
        <taxon>Rubrobacter</taxon>
    </lineage>
</organism>
<keyword evidence="9" id="KW-1185">Reference proteome</keyword>
<evidence type="ECO:0000259" key="6">
    <source>
        <dbReference type="Pfam" id="PF05175"/>
    </source>
</evidence>
<evidence type="ECO:0000256" key="5">
    <source>
        <dbReference type="HAMAP-Rule" id="MF_02126"/>
    </source>
</evidence>
<dbReference type="Gene3D" id="1.10.8.10">
    <property type="entry name" value="DNA helicase RuvA subunit, C-terminal domain"/>
    <property type="match status" value="1"/>
</dbReference>
<evidence type="ECO:0000313" key="8">
    <source>
        <dbReference type="EMBL" id="TCJ19408.1"/>
    </source>
</evidence>
<accession>A0A4R1BPJ6</accession>
<dbReference type="CDD" id="cd02440">
    <property type="entry name" value="AdoMet_MTases"/>
    <property type="match status" value="1"/>
</dbReference>
<feature type="binding site" evidence="5">
    <location>
        <begin position="195"/>
        <end position="198"/>
    </location>
    <ligand>
        <name>substrate</name>
    </ligand>
</feature>
<evidence type="ECO:0000259" key="7">
    <source>
        <dbReference type="Pfam" id="PF17827"/>
    </source>
</evidence>
<comment type="function">
    <text evidence="5">Methylates the class 1 translation termination release factors RF1/PrfA and RF2/PrfB on the glutamine residue of the universally conserved GGQ motif.</text>
</comment>
<dbReference type="Pfam" id="PF17827">
    <property type="entry name" value="PrmC_N"/>
    <property type="match status" value="1"/>
</dbReference>
<dbReference type="HAMAP" id="MF_02126">
    <property type="entry name" value="RF_methyltr_PrmC"/>
    <property type="match status" value="1"/>
</dbReference>
<protein>
    <recommendedName>
        <fullName evidence="5">Release factor glutamine methyltransferase</fullName>
        <shortName evidence="5">RF MTase</shortName>
        <ecNumber evidence="5">2.1.1.297</ecNumber>
    </recommendedName>
    <alternativeName>
        <fullName evidence="5">N5-glutamine methyltransferase PrmC</fullName>
    </alternativeName>
    <alternativeName>
        <fullName evidence="5">Protein-(glutamine-N5) MTase PrmC</fullName>
    </alternativeName>
    <alternativeName>
        <fullName evidence="5">Protein-glutamine N-methyltransferase PrmC</fullName>
    </alternativeName>
</protein>